<keyword evidence="4" id="KW-0539">Nucleus</keyword>
<gene>
    <name evidence="6" type="ORF">C8A05DRAFT_17500</name>
</gene>
<dbReference type="PANTHER" id="PTHR21277:SF5">
    <property type="entry name" value="TRANSCRIPTIONAL ADAPTER 1"/>
    <property type="match status" value="1"/>
</dbReference>
<dbReference type="GO" id="GO:0005634">
    <property type="term" value="C:nucleus"/>
    <property type="evidence" value="ECO:0007669"/>
    <property type="project" value="UniProtKB-SubCell"/>
</dbReference>
<keyword evidence="3" id="KW-0804">Transcription</keyword>
<dbReference type="GO" id="GO:0000124">
    <property type="term" value="C:SAGA complex"/>
    <property type="evidence" value="ECO:0007669"/>
    <property type="project" value="UniProtKB-ARBA"/>
</dbReference>
<feature type="region of interest" description="Disordered" evidence="5">
    <location>
        <begin position="420"/>
        <end position="446"/>
    </location>
</feature>
<evidence type="ECO:0000256" key="1">
    <source>
        <dbReference type="ARBA" id="ARBA00004123"/>
    </source>
</evidence>
<dbReference type="InterPro" id="IPR024738">
    <property type="entry name" value="Hfi1/Tada1"/>
</dbReference>
<dbReference type="GO" id="GO:0006357">
    <property type="term" value="P:regulation of transcription by RNA polymerase II"/>
    <property type="evidence" value="ECO:0007669"/>
    <property type="project" value="TreeGrafter"/>
</dbReference>
<keyword evidence="2" id="KW-0805">Transcription regulation</keyword>
<evidence type="ECO:0000313" key="7">
    <source>
        <dbReference type="Proteomes" id="UP001303889"/>
    </source>
</evidence>
<accession>A0AAN6MHB7</accession>
<keyword evidence="7" id="KW-1185">Reference proteome</keyword>
<dbReference type="EMBL" id="MU855700">
    <property type="protein sequence ID" value="KAK3900161.1"/>
    <property type="molecule type" value="Genomic_DNA"/>
</dbReference>
<dbReference type="AlphaFoldDB" id="A0AAN6MHB7"/>
<evidence type="ECO:0000256" key="5">
    <source>
        <dbReference type="SAM" id="MobiDB-lite"/>
    </source>
</evidence>
<proteinExistence type="predicted"/>
<dbReference type="Pfam" id="PF12767">
    <property type="entry name" value="SAGA-Tad1"/>
    <property type="match status" value="1"/>
</dbReference>
<organism evidence="6 7">
    <name type="scientific">Staphylotrichum tortipilum</name>
    <dbReference type="NCBI Taxonomy" id="2831512"/>
    <lineage>
        <taxon>Eukaryota</taxon>
        <taxon>Fungi</taxon>
        <taxon>Dikarya</taxon>
        <taxon>Ascomycota</taxon>
        <taxon>Pezizomycotina</taxon>
        <taxon>Sordariomycetes</taxon>
        <taxon>Sordariomycetidae</taxon>
        <taxon>Sordariales</taxon>
        <taxon>Chaetomiaceae</taxon>
        <taxon>Staphylotrichum</taxon>
    </lineage>
</organism>
<evidence type="ECO:0000256" key="3">
    <source>
        <dbReference type="ARBA" id="ARBA00023163"/>
    </source>
</evidence>
<sequence>MVDINPAALSRPSISLSTPVLSKQSINVSLPSLHKTPKTSQLIPARIDLEPIYSALKVGIGAEQWATYSESMTNFLIGRLNQAEFTERIEPILASPDGSKKHLHNQLIAAIYGNVTREMPDQGLAPWVSANNKPSAAGGSKPVSGDAAERRLKGEVMQLPARDRRRIKDLVQNDFDPYESLANVFADPARIRPVKTEVPASATGGLSRMTTHYPRTIGHSTNTPFLSLPPDFDLEIRKRYAQPLAVESGEFPDVSNIEARMLPFCYEAGLASGHAPDAAQFMSIATEAFIKEVMTSMFSRTRSNPPGDAGNAGFGPGGSWIQTHRYRRQLVREEEAFQRGEVSRDKSGMLPVEARAASERGPLGIADLRLAMEMGDCGLANFPIISKSVVYSYREGELENWDDYTYVDGRERVTDADEDVEMGGVNGAGPVVKAPPPAEPPLTNGVGHGDDAMDIDNDMWWEGGETADGDFLNGVLDSCLAVG</sequence>
<comment type="subcellular location">
    <subcellularLocation>
        <location evidence="1">Nucleus</location>
    </subcellularLocation>
</comment>
<evidence type="ECO:0000313" key="6">
    <source>
        <dbReference type="EMBL" id="KAK3900161.1"/>
    </source>
</evidence>
<name>A0AAN6MHB7_9PEZI</name>
<evidence type="ECO:0000256" key="2">
    <source>
        <dbReference type="ARBA" id="ARBA00023015"/>
    </source>
</evidence>
<dbReference type="Proteomes" id="UP001303889">
    <property type="component" value="Unassembled WGS sequence"/>
</dbReference>
<reference evidence="6" key="1">
    <citation type="journal article" date="2023" name="Mol. Phylogenet. Evol.">
        <title>Genome-scale phylogeny and comparative genomics of the fungal order Sordariales.</title>
        <authorList>
            <person name="Hensen N."/>
            <person name="Bonometti L."/>
            <person name="Westerberg I."/>
            <person name="Brannstrom I.O."/>
            <person name="Guillou S."/>
            <person name="Cros-Aarteil S."/>
            <person name="Calhoun S."/>
            <person name="Haridas S."/>
            <person name="Kuo A."/>
            <person name="Mondo S."/>
            <person name="Pangilinan J."/>
            <person name="Riley R."/>
            <person name="LaButti K."/>
            <person name="Andreopoulos B."/>
            <person name="Lipzen A."/>
            <person name="Chen C."/>
            <person name="Yan M."/>
            <person name="Daum C."/>
            <person name="Ng V."/>
            <person name="Clum A."/>
            <person name="Steindorff A."/>
            <person name="Ohm R.A."/>
            <person name="Martin F."/>
            <person name="Silar P."/>
            <person name="Natvig D.O."/>
            <person name="Lalanne C."/>
            <person name="Gautier V."/>
            <person name="Ament-Velasquez S.L."/>
            <person name="Kruys A."/>
            <person name="Hutchinson M.I."/>
            <person name="Powell A.J."/>
            <person name="Barry K."/>
            <person name="Miller A.N."/>
            <person name="Grigoriev I.V."/>
            <person name="Debuchy R."/>
            <person name="Gladieux P."/>
            <person name="Hiltunen Thoren M."/>
            <person name="Johannesson H."/>
        </authorList>
    </citation>
    <scope>NUCLEOTIDE SEQUENCE</scope>
    <source>
        <strain evidence="6">CBS 103.79</strain>
    </source>
</reference>
<protein>
    <submittedName>
        <fullName evidence="6">Transcriptional coactivator HFI1/ADA1</fullName>
    </submittedName>
</protein>
<dbReference type="GO" id="GO:0003713">
    <property type="term" value="F:transcription coactivator activity"/>
    <property type="evidence" value="ECO:0007669"/>
    <property type="project" value="TreeGrafter"/>
</dbReference>
<reference evidence="6" key="2">
    <citation type="submission" date="2023-05" db="EMBL/GenBank/DDBJ databases">
        <authorList>
            <consortium name="Lawrence Berkeley National Laboratory"/>
            <person name="Steindorff A."/>
            <person name="Hensen N."/>
            <person name="Bonometti L."/>
            <person name="Westerberg I."/>
            <person name="Brannstrom I.O."/>
            <person name="Guillou S."/>
            <person name="Cros-Aarteil S."/>
            <person name="Calhoun S."/>
            <person name="Haridas S."/>
            <person name="Kuo A."/>
            <person name="Mondo S."/>
            <person name="Pangilinan J."/>
            <person name="Riley R."/>
            <person name="Labutti K."/>
            <person name="Andreopoulos B."/>
            <person name="Lipzen A."/>
            <person name="Chen C."/>
            <person name="Yanf M."/>
            <person name="Daum C."/>
            <person name="Ng V."/>
            <person name="Clum A."/>
            <person name="Ohm R."/>
            <person name="Martin F."/>
            <person name="Silar P."/>
            <person name="Natvig D."/>
            <person name="Lalanne C."/>
            <person name="Gautier V."/>
            <person name="Ament-Velasquez S.L."/>
            <person name="Kruys A."/>
            <person name="Hutchinson M.I."/>
            <person name="Powell A.J."/>
            <person name="Barry K."/>
            <person name="Miller A.N."/>
            <person name="Grigoriev I.V."/>
            <person name="Debuchy R."/>
            <person name="Gladieux P."/>
            <person name="Thoren M.H."/>
            <person name="Johannesson H."/>
        </authorList>
    </citation>
    <scope>NUCLEOTIDE SEQUENCE</scope>
    <source>
        <strain evidence="6">CBS 103.79</strain>
    </source>
</reference>
<comment type="caution">
    <text evidence="6">The sequence shown here is derived from an EMBL/GenBank/DDBJ whole genome shotgun (WGS) entry which is preliminary data.</text>
</comment>
<dbReference type="PANTHER" id="PTHR21277">
    <property type="entry name" value="TRANSCRIPTIONAL ADAPTER 1"/>
    <property type="match status" value="1"/>
</dbReference>
<evidence type="ECO:0000256" key="4">
    <source>
        <dbReference type="ARBA" id="ARBA00023242"/>
    </source>
</evidence>